<comment type="caution">
    <text evidence="1">The sequence shown here is derived from an EMBL/GenBank/DDBJ whole genome shotgun (WGS) entry which is preliminary data.</text>
</comment>
<dbReference type="Proteomes" id="UP001221898">
    <property type="component" value="Unassembled WGS sequence"/>
</dbReference>
<evidence type="ECO:0000313" key="2">
    <source>
        <dbReference type="Proteomes" id="UP001221898"/>
    </source>
</evidence>
<organism evidence="1 2">
    <name type="scientific">Aldrovandia affinis</name>
    <dbReference type="NCBI Taxonomy" id="143900"/>
    <lineage>
        <taxon>Eukaryota</taxon>
        <taxon>Metazoa</taxon>
        <taxon>Chordata</taxon>
        <taxon>Craniata</taxon>
        <taxon>Vertebrata</taxon>
        <taxon>Euteleostomi</taxon>
        <taxon>Actinopterygii</taxon>
        <taxon>Neopterygii</taxon>
        <taxon>Teleostei</taxon>
        <taxon>Notacanthiformes</taxon>
        <taxon>Halosauridae</taxon>
        <taxon>Aldrovandia</taxon>
    </lineage>
</organism>
<name>A0AAD7S672_9TELE</name>
<dbReference type="AlphaFoldDB" id="A0AAD7S672"/>
<proteinExistence type="predicted"/>
<protein>
    <submittedName>
        <fullName evidence="1">Uncharacterized protein</fullName>
    </submittedName>
</protein>
<sequence length="85" mass="8941">MPLELSQAYLIRGHPSTVPQALCEKMAVPSSLLPRRCCLPPLGSIAMMLGEARGIRYGVPRTAPAKLAAPGPVSLPAKKPPNAVE</sequence>
<dbReference type="EMBL" id="JAINUG010000106">
    <property type="protein sequence ID" value="KAJ8396487.1"/>
    <property type="molecule type" value="Genomic_DNA"/>
</dbReference>
<gene>
    <name evidence="1" type="ORF">AAFF_G00017930</name>
</gene>
<evidence type="ECO:0000313" key="1">
    <source>
        <dbReference type="EMBL" id="KAJ8396487.1"/>
    </source>
</evidence>
<keyword evidence="2" id="KW-1185">Reference proteome</keyword>
<reference evidence="1" key="1">
    <citation type="journal article" date="2023" name="Science">
        <title>Genome structures resolve the early diversification of teleost fishes.</title>
        <authorList>
            <person name="Parey E."/>
            <person name="Louis A."/>
            <person name="Montfort J."/>
            <person name="Bouchez O."/>
            <person name="Roques C."/>
            <person name="Iampietro C."/>
            <person name="Lluch J."/>
            <person name="Castinel A."/>
            <person name="Donnadieu C."/>
            <person name="Desvignes T."/>
            <person name="Floi Bucao C."/>
            <person name="Jouanno E."/>
            <person name="Wen M."/>
            <person name="Mejri S."/>
            <person name="Dirks R."/>
            <person name="Jansen H."/>
            <person name="Henkel C."/>
            <person name="Chen W.J."/>
            <person name="Zahm M."/>
            <person name="Cabau C."/>
            <person name="Klopp C."/>
            <person name="Thompson A.W."/>
            <person name="Robinson-Rechavi M."/>
            <person name="Braasch I."/>
            <person name="Lecointre G."/>
            <person name="Bobe J."/>
            <person name="Postlethwait J.H."/>
            <person name="Berthelot C."/>
            <person name="Roest Crollius H."/>
            <person name="Guiguen Y."/>
        </authorList>
    </citation>
    <scope>NUCLEOTIDE SEQUENCE</scope>
    <source>
        <strain evidence="1">NC1722</strain>
    </source>
</reference>
<accession>A0AAD7S672</accession>